<dbReference type="HOGENOM" id="CLU_305334_0_0_1"/>
<evidence type="ECO:0000313" key="2">
    <source>
        <dbReference type="EnsemblProtists" id="EOD19270"/>
    </source>
</evidence>
<reference evidence="2" key="2">
    <citation type="submission" date="2024-10" db="UniProtKB">
        <authorList>
            <consortium name="EnsemblProtists"/>
        </authorList>
    </citation>
    <scope>IDENTIFICATION</scope>
</reference>
<organism evidence="2 3">
    <name type="scientific">Emiliania huxleyi (strain CCMP1516)</name>
    <dbReference type="NCBI Taxonomy" id="280463"/>
    <lineage>
        <taxon>Eukaryota</taxon>
        <taxon>Haptista</taxon>
        <taxon>Haptophyta</taxon>
        <taxon>Prymnesiophyceae</taxon>
        <taxon>Isochrysidales</taxon>
        <taxon>Noelaerhabdaceae</taxon>
        <taxon>Emiliania</taxon>
    </lineage>
</organism>
<dbReference type="GeneID" id="17264815"/>
<accession>A0A0D3J6Y5</accession>
<reference evidence="3" key="1">
    <citation type="journal article" date="2013" name="Nature">
        <title>Pan genome of the phytoplankton Emiliania underpins its global distribution.</title>
        <authorList>
            <person name="Read B.A."/>
            <person name="Kegel J."/>
            <person name="Klute M.J."/>
            <person name="Kuo A."/>
            <person name="Lefebvre S.C."/>
            <person name="Maumus F."/>
            <person name="Mayer C."/>
            <person name="Miller J."/>
            <person name="Monier A."/>
            <person name="Salamov A."/>
            <person name="Young J."/>
            <person name="Aguilar M."/>
            <person name="Claverie J.M."/>
            <person name="Frickenhaus S."/>
            <person name="Gonzalez K."/>
            <person name="Herman E.K."/>
            <person name="Lin Y.C."/>
            <person name="Napier J."/>
            <person name="Ogata H."/>
            <person name="Sarno A.F."/>
            <person name="Shmutz J."/>
            <person name="Schroeder D."/>
            <person name="de Vargas C."/>
            <person name="Verret F."/>
            <person name="von Dassow P."/>
            <person name="Valentin K."/>
            <person name="Van de Peer Y."/>
            <person name="Wheeler G."/>
            <person name="Dacks J.B."/>
            <person name="Delwiche C.F."/>
            <person name="Dyhrman S.T."/>
            <person name="Glockner G."/>
            <person name="John U."/>
            <person name="Richards T."/>
            <person name="Worden A.Z."/>
            <person name="Zhang X."/>
            <person name="Grigoriev I.V."/>
            <person name="Allen A.E."/>
            <person name="Bidle K."/>
            <person name="Borodovsky M."/>
            <person name="Bowler C."/>
            <person name="Brownlee C."/>
            <person name="Cock J.M."/>
            <person name="Elias M."/>
            <person name="Gladyshev V.N."/>
            <person name="Groth M."/>
            <person name="Guda C."/>
            <person name="Hadaegh A."/>
            <person name="Iglesias-Rodriguez M.D."/>
            <person name="Jenkins J."/>
            <person name="Jones B.M."/>
            <person name="Lawson T."/>
            <person name="Leese F."/>
            <person name="Lindquist E."/>
            <person name="Lobanov A."/>
            <person name="Lomsadze A."/>
            <person name="Malik S.B."/>
            <person name="Marsh M.E."/>
            <person name="Mackinder L."/>
            <person name="Mock T."/>
            <person name="Mueller-Roeber B."/>
            <person name="Pagarete A."/>
            <person name="Parker M."/>
            <person name="Probert I."/>
            <person name="Quesneville H."/>
            <person name="Raines C."/>
            <person name="Rensing S.A."/>
            <person name="Riano-Pachon D.M."/>
            <person name="Richier S."/>
            <person name="Rokitta S."/>
            <person name="Shiraiwa Y."/>
            <person name="Soanes D.M."/>
            <person name="van der Giezen M."/>
            <person name="Wahlund T.M."/>
            <person name="Williams B."/>
            <person name="Wilson W."/>
            <person name="Wolfe G."/>
            <person name="Wurch L.L."/>
        </authorList>
    </citation>
    <scope>NUCLEOTIDE SEQUENCE</scope>
</reference>
<dbReference type="EnsemblProtists" id="EOD19270">
    <property type="protein sequence ID" value="EOD19270"/>
    <property type="gene ID" value="EMIHUDRAFT_118056"/>
</dbReference>
<proteinExistence type="predicted"/>
<dbReference type="PaxDb" id="2903-EOD19270"/>
<protein>
    <recommendedName>
        <fullName evidence="4">CHAT domain-containing protein</fullName>
    </recommendedName>
</protein>
<feature type="compositionally biased region" description="Basic residues" evidence="1">
    <location>
        <begin position="1007"/>
        <end position="1019"/>
    </location>
</feature>
<feature type="compositionally biased region" description="Low complexity" evidence="1">
    <location>
        <begin position="114"/>
        <end position="143"/>
    </location>
</feature>
<dbReference type="Proteomes" id="UP000013827">
    <property type="component" value="Unassembled WGS sequence"/>
</dbReference>
<evidence type="ECO:0000256" key="1">
    <source>
        <dbReference type="SAM" id="MobiDB-lite"/>
    </source>
</evidence>
<feature type="region of interest" description="Disordered" evidence="1">
    <location>
        <begin position="1005"/>
        <end position="1031"/>
    </location>
</feature>
<evidence type="ECO:0008006" key="4">
    <source>
        <dbReference type="Google" id="ProtNLM"/>
    </source>
</evidence>
<keyword evidence="3" id="KW-1185">Reference proteome</keyword>
<name>A0A0D3J6Y5_EMIH1</name>
<evidence type="ECO:0000313" key="3">
    <source>
        <dbReference type="Proteomes" id="UP000013827"/>
    </source>
</evidence>
<feature type="region of interest" description="Disordered" evidence="1">
    <location>
        <begin position="114"/>
        <end position="148"/>
    </location>
</feature>
<dbReference type="AlphaFoldDB" id="A0A0D3J6Y5"/>
<dbReference type="eggNOG" id="ENOG502SXZW">
    <property type="taxonomic scope" value="Eukaryota"/>
</dbReference>
<sequence length="1180" mass="127622">MPPHQNPDGEPCFYSGDAQASAWYFWSLDTQGRSHAEGCAQQWQPQRPPNGPSCDCWNRACIQGRVWFASKTSDRPRRKWMDEKAQQYGGQPRKYYTGHPPLPMVTRFNANAEAPPATASNTSGAASSSSPAVAPASAPSGAVQQDGGGLEPEWELLAFRGRRPALCVSSGGSSIRSTPPRLTMAAEDLDPSRVAATIASVLLGIEASARASQTPQSRPLPPTQPPLLPPEVLSLSVELVMLTESQPDLAASALLLSLGDDGVDPGLIRAALDRREETLRRSLSLEENAAMGTWATVFERLPLRGDIVPVWSHTDETGTYACIRLKLKPALVLLGLEPAQRGELQHVWPIAECLAKAAHYNYADLVTRVLASSPHLLDYHVELGLPQRGAYDCAPIGFACMAPLSEAQARTVQAILAAVQRRALQHGVEPFHKFSPGLDHGLYSAEFNALQQCLKCGNAGCARLLLDAGVPADGVDPDLAAALDRLQLGERPSHPHITDDLVAEAMGVFGGNHAMALGYLVGRLRLEDRPPHGGWAALDPGGVKAKALRDKHTADAQIRDLRSQMLFAESTQLREELLREQRDCAQRRGDLLLAFVCNPDHPNHLDDALPQALNDALAASHAVPASIIGGTAFSLRKDKPQPVHYKVLKRRQEAQAADRDCTFERLEAELAERGARGRSPCYFLFSGHANLHDEGRPKRLGFTDSEGNLAPADNDRVAALLGEHARTHPGSSGTIELVVLNGCGSLDLGRKCRSRGVPVVVCWETDVQDEAAYLFVRGFFRSLAESRDFEVAFRAGKAAVRSKTRLVLEGARTRTVPFFELTAPGPEPAKPLPSGSFAAGEYFWGLGLGAQLVSLKFGLLAALLKGHVYHLPTSHYTNPVACPSRSFDCYFEPASNCTLATHRKVIQVGIRWCTDVPEGRLGSLAGLAEPHPKEWFHAQLTAFLFRPSVAMRSLLVELSGSLTTSDPLSNASRTVAEAARGEVPTVLSSVDPAFGQLAERAVGKLNGKGKGKGKGRGARRLQEAAGGGGGGGGGVAVFDPARCVAVHVRRTDKFKTRRREDRLPPKSFPEYAQLYRGWAYWRQTRPPAELQLLVGSEDKHTYSLFPPLVAPSVSYWVPPRFFVMDMSEGKTFKSINQGNSRLEQAISPDEGMVLVAQMILMGRCAAFIGSCTSCGRARGA</sequence>
<dbReference type="KEGG" id="ehx:EMIHUDRAFT_118056"/>
<dbReference type="RefSeq" id="XP_005771699.1">
    <property type="nucleotide sequence ID" value="XM_005771642.1"/>
</dbReference>